<proteinExistence type="inferred from homology"/>
<accession>A0A2N3U860</accession>
<dbReference type="Gene3D" id="3.20.20.380">
    <property type="entry name" value="Copper homeostasis (CutC) domain"/>
    <property type="match status" value="1"/>
</dbReference>
<dbReference type="HAMAP" id="MF_00795">
    <property type="entry name" value="CutC"/>
    <property type="match status" value="1"/>
</dbReference>
<dbReference type="PANTHER" id="PTHR12598">
    <property type="entry name" value="COPPER HOMEOSTASIS PROTEIN CUTC"/>
    <property type="match status" value="1"/>
</dbReference>
<dbReference type="PANTHER" id="PTHR12598:SF0">
    <property type="entry name" value="COPPER HOMEOSTASIS PROTEIN CUTC HOMOLOG"/>
    <property type="match status" value="1"/>
</dbReference>
<evidence type="ECO:0000313" key="4">
    <source>
        <dbReference type="Proteomes" id="UP000233782"/>
    </source>
</evidence>
<comment type="caution">
    <text evidence="3">The sequence shown here is derived from an EMBL/GenBank/DDBJ whole genome shotgun (WGS) entry which is preliminary data.</text>
</comment>
<name>A0A2N3U860_9BACT</name>
<sequence length="254" mass="27154">MERASSKTPLTLEICVDSVASALAAETGGAQRVELCDYLAGGGTTPSAGMIAVVRNSIRIGLHVLIRPRRGDFLYTAAECAVMKHDIQVCRDLGVDGVVIGALTKEGNIDLALTQELMEAAGAMNVTFHRAFDLVADPYKALDDLLQLKVQRLLTSGQQESALQGANLIKELNRRAAGRLSVMPGGGVSPANVRELVARTGVSEVHASVRTAVESGMVFRKDYPPMSSNSVLSEFEQLVADVVQVRAMRTAFEE</sequence>
<dbReference type="InterPro" id="IPR005627">
    <property type="entry name" value="CutC-like"/>
</dbReference>
<protein>
    <recommendedName>
        <fullName evidence="2">PF03932 family protein CutC</fullName>
    </recommendedName>
</protein>
<dbReference type="InterPro" id="IPR036822">
    <property type="entry name" value="CutC-like_dom_sf"/>
</dbReference>
<dbReference type="FunFam" id="3.20.20.380:FF:000001">
    <property type="entry name" value="Copper homeostasis protein CutC"/>
    <property type="match status" value="1"/>
</dbReference>
<dbReference type="Pfam" id="PF03932">
    <property type="entry name" value="CutC"/>
    <property type="match status" value="1"/>
</dbReference>
<dbReference type="SUPFAM" id="SSF110395">
    <property type="entry name" value="CutC-like"/>
    <property type="match status" value="1"/>
</dbReference>
<reference evidence="3 4" key="1">
    <citation type="submission" date="2017-12" db="EMBL/GenBank/DDBJ databases">
        <title>Genomic Encyclopedia of Type Strains, Phase III (KMG-III): the genomes of soil and plant-associated and newly described type strains.</title>
        <authorList>
            <person name="Whitman W."/>
        </authorList>
    </citation>
    <scope>NUCLEOTIDE SEQUENCE [LARGE SCALE GENOMIC DNA]</scope>
    <source>
        <strain evidence="3 4">LP43</strain>
    </source>
</reference>
<dbReference type="AlphaFoldDB" id="A0A2N3U860"/>
<comment type="caution">
    <text evidence="2">Once thought to be involved in copper homeostasis, experiments in E.coli have shown this is not the case.</text>
</comment>
<organism evidence="3 4">
    <name type="scientific">Pontibacter ramchanderi</name>
    <dbReference type="NCBI Taxonomy" id="1179743"/>
    <lineage>
        <taxon>Bacteria</taxon>
        <taxon>Pseudomonadati</taxon>
        <taxon>Bacteroidota</taxon>
        <taxon>Cytophagia</taxon>
        <taxon>Cytophagales</taxon>
        <taxon>Hymenobacteraceae</taxon>
        <taxon>Pontibacter</taxon>
    </lineage>
</organism>
<keyword evidence="2" id="KW-0963">Cytoplasm</keyword>
<dbReference type="Proteomes" id="UP000233782">
    <property type="component" value="Unassembled WGS sequence"/>
</dbReference>
<dbReference type="EMBL" id="PJMU01000003">
    <property type="protein sequence ID" value="PKV62937.1"/>
    <property type="molecule type" value="Genomic_DNA"/>
</dbReference>
<evidence type="ECO:0000256" key="1">
    <source>
        <dbReference type="ARBA" id="ARBA00007768"/>
    </source>
</evidence>
<keyword evidence="4" id="KW-1185">Reference proteome</keyword>
<evidence type="ECO:0000313" key="3">
    <source>
        <dbReference type="EMBL" id="PKV62937.1"/>
    </source>
</evidence>
<comment type="similarity">
    <text evidence="1 2">Belongs to the CutC family.</text>
</comment>
<dbReference type="RefSeq" id="WP_218972552.1">
    <property type="nucleotide sequence ID" value="NZ_PJMU01000003.1"/>
</dbReference>
<dbReference type="GO" id="GO:0005507">
    <property type="term" value="F:copper ion binding"/>
    <property type="evidence" value="ECO:0007669"/>
    <property type="project" value="TreeGrafter"/>
</dbReference>
<evidence type="ECO:0000256" key="2">
    <source>
        <dbReference type="HAMAP-Rule" id="MF_00795"/>
    </source>
</evidence>
<comment type="subcellular location">
    <subcellularLocation>
        <location evidence="2">Cytoplasm</location>
    </subcellularLocation>
</comment>
<gene>
    <name evidence="2" type="primary">cutC</name>
    <name evidence="3" type="ORF">BD749_2767</name>
</gene>
<dbReference type="GO" id="GO:0005737">
    <property type="term" value="C:cytoplasm"/>
    <property type="evidence" value="ECO:0007669"/>
    <property type="project" value="UniProtKB-SubCell"/>
</dbReference>